<reference evidence="2 3" key="1">
    <citation type="submission" date="2013-10" db="EMBL/GenBank/DDBJ databases">
        <title>Salinisphaera japonica YTM-1 Genome Sequencing.</title>
        <authorList>
            <person name="Lai Q."/>
            <person name="Li C."/>
            <person name="Shao Z."/>
        </authorList>
    </citation>
    <scope>NUCLEOTIDE SEQUENCE [LARGE SCALE GENOMIC DNA]</scope>
    <source>
        <strain evidence="2 3">YTM-1</strain>
    </source>
</reference>
<dbReference type="OrthoDB" id="9862922at2"/>
<dbReference type="EMBL" id="AYKG01000001">
    <property type="protein sequence ID" value="ROO32929.1"/>
    <property type="molecule type" value="Genomic_DNA"/>
</dbReference>
<proteinExistence type="predicted"/>
<sequence length="84" mass="9289">MRNTDDRRATYHQSRQKALAQAESPLAAEAVRLQAEAVAAVTDWPEFQELAEQAIRKERELEGQGGGDGQSRMPPADMGDVNHE</sequence>
<name>A0A423Q2U0_9GAMM</name>
<protein>
    <submittedName>
        <fullName evidence="2">Uncharacterized protein</fullName>
    </submittedName>
</protein>
<organism evidence="2 3">
    <name type="scientific">Salinisphaera japonica YTM-1</name>
    <dbReference type="NCBI Taxonomy" id="1209778"/>
    <lineage>
        <taxon>Bacteria</taxon>
        <taxon>Pseudomonadati</taxon>
        <taxon>Pseudomonadota</taxon>
        <taxon>Gammaproteobacteria</taxon>
        <taxon>Salinisphaerales</taxon>
        <taxon>Salinisphaeraceae</taxon>
        <taxon>Salinisphaera</taxon>
    </lineage>
</organism>
<feature type="region of interest" description="Disordered" evidence="1">
    <location>
        <begin position="1"/>
        <end position="24"/>
    </location>
</feature>
<dbReference type="Proteomes" id="UP000285310">
    <property type="component" value="Unassembled WGS sequence"/>
</dbReference>
<dbReference type="AlphaFoldDB" id="A0A423Q2U0"/>
<keyword evidence="3" id="KW-1185">Reference proteome</keyword>
<dbReference type="InParanoid" id="A0A423Q2U0"/>
<accession>A0A423Q2U0</accession>
<gene>
    <name evidence="2" type="ORF">SAJA_01165</name>
</gene>
<evidence type="ECO:0000313" key="2">
    <source>
        <dbReference type="EMBL" id="ROO32929.1"/>
    </source>
</evidence>
<feature type="region of interest" description="Disordered" evidence="1">
    <location>
        <begin position="57"/>
        <end position="84"/>
    </location>
</feature>
<dbReference type="RefSeq" id="WP_123656803.1">
    <property type="nucleotide sequence ID" value="NZ_AYKG01000001.1"/>
</dbReference>
<comment type="caution">
    <text evidence="2">The sequence shown here is derived from an EMBL/GenBank/DDBJ whole genome shotgun (WGS) entry which is preliminary data.</text>
</comment>
<evidence type="ECO:0000256" key="1">
    <source>
        <dbReference type="SAM" id="MobiDB-lite"/>
    </source>
</evidence>
<evidence type="ECO:0000313" key="3">
    <source>
        <dbReference type="Proteomes" id="UP000285310"/>
    </source>
</evidence>